<reference evidence="1 4" key="2">
    <citation type="submission" date="2019-02" db="EMBL/GenBank/DDBJ databases">
        <title>Complete genome sequence of Desulfobacter hydrogenophilus AcRS1.</title>
        <authorList>
            <person name="Marietou A."/>
            <person name="Lund M.B."/>
            <person name="Marshall I.P.G."/>
            <person name="Schreiber L."/>
            <person name="Jorgensen B."/>
        </authorList>
    </citation>
    <scope>NUCLEOTIDE SEQUENCE [LARGE SCALE GENOMIC DNA]</scope>
    <source>
        <strain evidence="1 4">AcRS1</strain>
    </source>
</reference>
<dbReference type="Proteomes" id="UP000293902">
    <property type="component" value="Chromosome"/>
</dbReference>
<dbReference type="AlphaFoldDB" id="A0A328FGY6"/>
<evidence type="ECO:0000313" key="3">
    <source>
        <dbReference type="Proteomes" id="UP000248798"/>
    </source>
</evidence>
<dbReference type="EMBL" id="QLNI01000001">
    <property type="protein sequence ID" value="RAM03861.1"/>
    <property type="molecule type" value="Genomic_DNA"/>
</dbReference>
<protein>
    <submittedName>
        <fullName evidence="2">Uncharacterized protein</fullName>
    </submittedName>
</protein>
<keyword evidence="4" id="KW-1185">Reference proteome</keyword>
<reference evidence="2 3" key="1">
    <citation type="submission" date="2018-06" db="EMBL/GenBank/DDBJ databases">
        <title>Complete Genome Sequence of Desulfobacter hydrogenophilus (DSM3380).</title>
        <authorList>
            <person name="Marietou A."/>
            <person name="Schreiber L."/>
            <person name="Marshall I."/>
            <person name="Jorgensen B."/>
        </authorList>
    </citation>
    <scope>NUCLEOTIDE SEQUENCE [LARGE SCALE GENOMIC DNA]</scope>
    <source>
        <strain evidence="2 3">DSM 3380</strain>
    </source>
</reference>
<sequence length="144" mass="16378">MTHAKNKRIPRLIAGYRALFSKIGFKLIVLILCVLMLSMGSLAYLATELMVEFGEYSVGINKKHIRKKTTLFLSRIMEEQARRYENSFSKISLSSAVIARQAALLLDQKLFLTTEETKDWSSSSGFQPDLGVFSDNHFFFKSSL</sequence>
<name>A0A328FGY6_9BACT</name>
<evidence type="ECO:0000313" key="4">
    <source>
        <dbReference type="Proteomes" id="UP000293902"/>
    </source>
</evidence>
<gene>
    <name evidence="2" type="ORF">DO021_00070</name>
    <name evidence="1" type="ORF">EYB58_08090</name>
</gene>
<evidence type="ECO:0000313" key="2">
    <source>
        <dbReference type="EMBL" id="RAM03861.1"/>
    </source>
</evidence>
<dbReference type="EMBL" id="CP036313">
    <property type="protein sequence ID" value="QBH12877.1"/>
    <property type="molecule type" value="Genomic_DNA"/>
</dbReference>
<dbReference type="RefSeq" id="WP_111952488.1">
    <property type="nucleotide sequence ID" value="NZ_CP036313.1"/>
</dbReference>
<dbReference type="Proteomes" id="UP000248798">
    <property type="component" value="Unassembled WGS sequence"/>
</dbReference>
<organism evidence="2 3">
    <name type="scientific">Desulfobacter hydrogenophilus</name>
    <dbReference type="NCBI Taxonomy" id="2291"/>
    <lineage>
        <taxon>Bacteria</taxon>
        <taxon>Pseudomonadati</taxon>
        <taxon>Thermodesulfobacteriota</taxon>
        <taxon>Desulfobacteria</taxon>
        <taxon>Desulfobacterales</taxon>
        <taxon>Desulfobacteraceae</taxon>
        <taxon>Desulfobacter</taxon>
    </lineage>
</organism>
<accession>A0A328FGY6</accession>
<proteinExistence type="predicted"/>
<evidence type="ECO:0000313" key="1">
    <source>
        <dbReference type="EMBL" id="QBH12877.1"/>
    </source>
</evidence>